<reference evidence="1 2" key="1">
    <citation type="submission" date="2020-01" db="EMBL/GenBank/DDBJ databases">
        <title>Genetics and antimicrobial susceptibilities of Nocardia species isolated from the soil; a comparison with species isolated from humans.</title>
        <authorList>
            <person name="Carrasco G."/>
            <person name="Monzon S."/>
            <person name="Sansegundo M."/>
            <person name="Garcia E."/>
            <person name="Garrido N."/>
            <person name="Medina M.J."/>
            <person name="Villalon P."/>
            <person name="Ramirez-Arocha A.C."/>
            <person name="Jimenez P."/>
            <person name="Cuesta I."/>
            <person name="Valdezate S."/>
        </authorList>
    </citation>
    <scope>NUCLEOTIDE SEQUENCE [LARGE SCALE GENOMIC DNA]</scope>
    <source>
        <strain evidence="1 2">CNM20110626</strain>
    </source>
</reference>
<comment type="caution">
    <text evidence="1">The sequence shown here is derived from an EMBL/GenBank/DDBJ whole genome shotgun (WGS) entry which is preliminary data.</text>
</comment>
<proteinExistence type="predicted"/>
<name>A0A6P1CGN3_9NOCA</name>
<evidence type="ECO:0000313" key="2">
    <source>
        <dbReference type="Proteomes" id="UP000471166"/>
    </source>
</evidence>
<gene>
    <name evidence="1" type="ORF">GV791_04245</name>
</gene>
<dbReference type="EMBL" id="JAAGVB010000005">
    <property type="protein sequence ID" value="NEW31771.1"/>
    <property type="molecule type" value="Genomic_DNA"/>
</dbReference>
<organism evidence="1 2">
    <name type="scientific">Nocardia cyriacigeorgica</name>
    <dbReference type="NCBI Taxonomy" id="135487"/>
    <lineage>
        <taxon>Bacteria</taxon>
        <taxon>Bacillati</taxon>
        <taxon>Actinomycetota</taxon>
        <taxon>Actinomycetes</taxon>
        <taxon>Mycobacteriales</taxon>
        <taxon>Nocardiaceae</taxon>
        <taxon>Nocardia</taxon>
    </lineage>
</organism>
<dbReference type="AlphaFoldDB" id="A0A6P1CGN3"/>
<dbReference type="RefSeq" id="WP_163841963.1">
    <property type="nucleotide sequence ID" value="NZ_JAAGVB010000005.1"/>
</dbReference>
<accession>A0A6P1CGN3</accession>
<evidence type="ECO:0000313" key="1">
    <source>
        <dbReference type="EMBL" id="NEW31771.1"/>
    </source>
</evidence>
<protein>
    <submittedName>
        <fullName evidence="1">Uncharacterized protein</fullName>
    </submittedName>
</protein>
<sequence>MLTDDHESVIRSRVNGNYLYLGSDAKLANWLGIEESEVSDVVDGLIAEGVLCFLGLSRTGSRKYRLLPAGTPDAAVRLYRRMVEDAAVGGIVDANSSDELARLAGLSTSECKSAFGYLQRRGLVDTDEIDGRRLPVVAT</sequence>
<dbReference type="Proteomes" id="UP000471166">
    <property type="component" value="Unassembled WGS sequence"/>
</dbReference>